<dbReference type="RefSeq" id="WP_150582209.1">
    <property type="nucleotide sequence ID" value="NZ_CABVGX010000042.1"/>
</dbReference>
<accession>A0A5E6VWE1</accession>
<dbReference type="EMBL" id="CABVGX010000042">
    <property type="protein sequence ID" value="VVN20354.1"/>
    <property type="molecule type" value="Genomic_DNA"/>
</dbReference>
<evidence type="ECO:0000313" key="2">
    <source>
        <dbReference type="EMBL" id="VVN20354.1"/>
    </source>
</evidence>
<proteinExistence type="predicted"/>
<protein>
    <recommendedName>
        <fullName evidence="4">DUF4258 domain-containing protein</fullName>
    </recommendedName>
</protein>
<sequence length="113" mass="13200">MHLTLHAAQRSQQRGISQEQLDWLLTYGKIGHNKGVSLYFFDRIGFEQLIHEVDPAHQTLAQRSRDIFAVVADDNVITLGYRDERLKPQKPHRRLRRGTPINTAARRIHNRTH</sequence>
<organism evidence="2 3">
    <name type="scientific">Pseudomonas fluorescens</name>
    <dbReference type="NCBI Taxonomy" id="294"/>
    <lineage>
        <taxon>Bacteria</taxon>
        <taxon>Pseudomonadati</taxon>
        <taxon>Pseudomonadota</taxon>
        <taxon>Gammaproteobacteria</taxon>
        <taxon>Pseudomonadales</taxon>
        <taxon>Pseudomonadaceae</taxon>
        <taxon>Pseudomonas</taxon>
    </lineage>
</organism>
<evidence type="ECO:0008006" key="4">
    <source>
        <dbReference type="Google" id="ProtNLM"/>
    </source>
</evidence>
<dbReference type="OrthoDB" id="6915005at2"/>
<dbReference type="Proteomes" id="UP000325607">
    <property type="component" value="Unassembled WGS sequence"/>
</dbReference>
<evidence type="ECO:0000256" key="1">
    <source>
        <dbReference type="SAM" id="MobiDB-lite"/>
    </source>
</evidence>
<gene>
    <name evidence="2" type="ORF">PS645_04269</name>
</gene>
<name>A0A5E6VWE1_PSEFL</name>
<reference evidence="2 3" key="1">
    <citation type="submission" date="2019-09" db="EMBL/GenBank/DDBJ databases">
        <authorList>
            <person name="Chandra G."/>
            <person name="Truman W A."/>
        </authorList>
    </citation>
    <scope>NUCLEOTIDE SEQUENCE [LARGE SCALE GENOMIC DNA]</scope>
    <source>
        <strain evidence="2">PS645</strain>
    </source>
</reference>
<feature type="region of interest" description="Disordered" evidence="1">
    <location>
        <begin position="89"/>
        <end position="113"/>
    </location>
</feature>
<dbReference type="AlphaFoldDB" id="A0A5E6VWE1"/>
<evidence type="ECO:0000313" key="3">
    <source>
        <dbReference type="Proteomes" id="UP000325607"/>
    </source>
</evidence>